<organism evidence="2">
    <name type="scientific">Microviridae sp. ctMjH1</name>
    <dbReference type="NCBI Taxonomy" id="2824994"/>
    <lineage>
        <taxon>Viruses</taxon>
        <taxon>Monodnaviria</taxon>
        <taxon>Sangervirae</taxon>
        <taxon>Phixviricota</taxon>
        <taxon>Malgrandaviricetes</taxon>
        <taxon>Petitvirales</taxon>
        <taxon>Microviridae</taxon>
    </lineage>
</organism>
<feature type="coiled-coil region" evidence="1">
    <location>
        <begin position="125"/>
        <end position="152"/>
    </location>
</feature>
<name>A0A8S5UQ47_9VIRU</name>
<accession>A0A8S5UQ47</accession>
<evidence type="ECO:0000313" key="2">
    <source>
        <dbReference type="EMBL" id="DAF96502.1"/>
    </source>
</evidence>
<proteinExistence type="predicted"/>
<protein>
    <submittedName>
        <fullName evidence="2">Uncharacterized protein</fullName>
    </submittedName>
</protein>
<evidence type="ECO:0000256" key="1">
    <source>
        <dbReference type="SAM" id="Coils"/>
    </source>
</evidence>
<reference evidence="2" key="1">
    <citation type="journal article" date="2021" name="Proc. Natl. Acad. Sci. U.S.A.">
        <title>A Catalog of Tens of Thousands of Viruses from Human Metagenomes Reveals Hidden Associations with Chronic Diseases.</title>
        <authorList>
            <person name="Tisza M.J."/>
            <person name="Buck C.B."/>
        </authorList>
    </citation>
    <scope>NUCLEOTIDE SEQUENCE</scope>
    <source>
        <strain evidence="2">CtMjH1</strain>
    </source>
</reference>
<keyword evidence="1" id="KW-0175">Coiled coil</keyword>
<dbReference type="EMBL" id="BK016116">
    <property type="protein sequence ID" value="DAF96502.1"/>
    <property type="molecule type" value="Genomic_DNA"/>
</dbReference>
<sequence length="158" mass="18294">MIRITICLIMKAKNKVVYVPPVYEEVQHEVTSVDDKNNPLRTSFHTDVSLLQRIDNMRADAQTLREIKESLQPMIDTSNFRSQFEETFGSLTDDELINSCPSRYTQTASEKMSYLRELAAKDKEVREKAAAVAKDKEEKEKAEKENAEFQSRLLEIFK</sequence>